<reference evidence="5 6" key="1">
    <citation type="submission" date="2012-02" db="EMBL/GenBank/DDBJ databases">
        <authorList>
            <person name="Harkins D.M."/>
            <person name="Madupu R."/>
            <person name="Durkin A.S."/>
            <person name="Torralba M."/>
            <person name="Methe B."/>
            <person name="Sutton G.G."/>
            <person name="Nelson K.E."/>
        </authorList>
    </citation>
    <scope>NUCLEOTIDE SEQUENCE [LARGE SCALE GENOMIC DNA]</scope>
    <source>
        <strain evidence="5 6">SK575</strain>
    </source>
</reference>
<dbReference type="AlphaFoldDB" id="I0SZY0"/>
<feature type="domain" description="LysM" evidence="4">
    <location>
        <begin position="68"/>
        <end position="112"/>
    </location>
</feature>
<name>I0SZY0_STRMT</name>
<protein>
    <recommendedName>
        <fullName evidence="4">LysM domain-containing protein</fullName>
    </recommendedName>
</protein>
<evidence type="ECO:0000256" key="3">
    <source>
        <dbReference type="SAM" id="Phobius"/>
    </source>
</evidence>
<feature type="transmembrane region" description="Helical" evidence="3">
    <location>
        <begin position="21"/>
        <end position="40"/>
    </location>
</feature>
<evidence type="ECO:0000259" key="4">
    <source>
        <dbReference type="PROSITE" id="PS51782"/>
    </source>
</evidence>
<gene>
    <name evidence="5" type="ORF">HMPREF1048_1927</name>
</gene>
<feature type="compositionally biased region" description="Low complexity" evidence="2">
    <location>
        <begin position="554"/>
        <end position="571"/>
    </location>
</feature>
<feature type="coiled-coil region" evidence="1">
    <location>
        <begin position="710"/>
        <end position="746"/>
    </location>
</feature>
<feature type="region of interest" description="Disordered" evidence="2">
    <location>
        <begin position="187"/>
        <end position="703"/>
    </location>
</feature>
<keyword evidence="1" id="KW-0175">Coiled coil</keyword>
<feature type="compositionally biased region" description="Low complexity" evidence="2">
    <location>
        <begin position="212"/>
        <end position="227"/>
    </location>
</feature>
<evidence type="ECO:0000256" key="2">
    <source>
        <dbReference type="SAM" id="MobiDB-lite"/>
    </source>
</evidence>
<feature type="compositionally biased region" description="Polar residues" evidence="2">
    <location>
        <begin position="542"/>
        <end position="553"/>
    </location>
</feature>
<dbReference type="InterPro" id="IPR018392">
    <property type="entry name" value="LysM"/>
</dbReference>
<feature type="compositionally biased region" description="Polar residues" evidence="2">
    <location>
        <begin position="574"/>
        <end position="641"/>
    </location>
</feature>
<dbReference type="RefSeq" id="WP_001250148.1">
    <property type="nucleotide sequence ID" value="NZ_AICU01000035.1"/>
</dbReference>
<feature type="compositionally biased region" description="Polar residues" evidence="2">
    <location>
        <begin position="808"/>
        <end position="831"/>
    </location>
</feature>
<feature type="compositionally biased region" description="Basic and acidic residues" evidence="2">
    <location>
        <begin position="679"/>
        <end position="703"/>
    </location>
</feature>
<feature type="region of interest" description="Disordered" evidence="2">
    <location>
        <begin position="770"/>
        <end position="850"/>
    </location>
</feature>
<comment type="caution">
    <text evidence="5">The sequence shown here is derived from an EMBL/GenBank/DDBJ whole genome shotgun (WGS) entry which is preliminary data.</text>
</comment>
<dbReference type="Proteomes" id="UP000005505">
    <property type="component" value="Unassembled WGS sequence"/>
</dbReference>
<feature type="compositionally biased region" description="Basic and acidic residues" evidence="2">
    <location>
        <begin position="509"/>
        <end position="523"/>
    </location>
</feature>
<feature type="compositionally biased region" description="Low complexity" evidence="2">
    <location>
        <begin position="302"/>
        <end position="317"/>
    </location>
</feature>
<feature type="compositionally biased region" description="Low complexity" evidence="2">
    <location>
        <begin position="422"/>
        <end position="447"/>
    </location>
</feature>
<feature type="compositionally biased region" description="Polar residues" evidence="2">
    <location>
        <begin position="525"/>
        <end position="535"/>
    </location>
</feature>
<keyword evidence="3" id="KW-0812">Transmembrane</keyword>
<evidence type="ECO:0000313" key="5">
    <source>
        <dbReference type="EMBL" id="EID28933.1"/>
    </source>
</evidence>
<keyword evidence="3" id="KW-0472">Membrane</keyword>
<evidence type="ECO:0000256" key="1">
    <source>
        <dbReference type="SAM" id="Coils"/>
    </source>
</evidence>
<feature type="compositionally biased region" description="Polar residues" evidence="2">
    <location>
        <begin position="780"/>
        <end position="798"/>
    </location>
</feature>
<keyword evidence="3" id="KW-1133">Transmembrane helix</keyword>
<dbReference type="PROSITE" id="PS51782">
    <property type="entry name" value="LYSM"/>
    <property type="match status" value="1"/>
</dbReference>
<dbReference type="PATRIC" id="fig|1095736.3.peg.564"/>
<feature type="compositionally biased region" description="Low complexity" evidence="2">
    <location>
        <begin position="352"/>
        <end position="367"/>
    </location>
</feature>
<dbReference type="EMBL" id="AICU01000035">
    <property type="protein sequence ID" value="EID28933.1"/>
    <property type="molecule type" value="Genomic_DNA"/>
</dbReference>
<organism evidence="5 6">
    <name type="scientific">Streptococcus mitis SK575</name>
    <dbReference type="NCBI Taxonomy" id="1095736"/>
    <lineage>
        <taxon>Bacteria</taxon>
        <taxon>Bacillati</taxon>
        <taxon>Bacillota</taxon>
        <taxon>Bacilli</taxon>
        <taxon>Lactobacillales</taxon>
        <taxon>Streptococcaceae</taxon>
        <taxon>Streptococcus</taxon>
        <taxon>Streptococcus mitis group</taxon>
    </lineage>
</organism>
<proteinExistence type="predicted"/>
<evidence type="ECO:0000313" key="6">
    <source>
        <dbReference type="Proteomes" id="UP000005505"/>
    </source>
</evidence>
<sequence>MRQTNVRGTLSLRGFRKLRTGAIVATGVILLGLGFLAPTVSANEQDGVWVARTVAEVKADIQKEGDLFKYVIKWGDTLSVISEASNIPVDVLQEMNQASGKNLFLPHNELYFTEAETVSDTVTKHKIVIKESGASGEVRTYEVLIKKDQETKALTFELTDVTEKVEKMAVNYSPVYQPVSAPIVESAEESGEELAPVSPVVTSPEVKEETEAPVVPKAEEAATTPAPKAEEPVSPAPKVDEPVASMPKSEEPAAPAPKVEEPETPAPKVDEPVATTPKSDEPAASAPKVDEPVSPAPKVDEPTTPTPKVEEPAPTTPKSEEPVGPAPKAEEPVSPAPKSEEPAPTTPKSEEPVAPVPKVEEPATPAPKSEEPTTPAPKVEEPVTPAPKVEEPASSAPKSEEPVATTPKSEEPVATTPKSDEPAVTTPKAEEPATPAPKSEEPATPAPKAEEPVSSAPKVEEPATPAPKSEEPAVETTPKAEEPAAGTTPKSDEPAATTPKADEPAATEPKADEPVVTTPKDDESASSVESPSTGNHSEESGAPSTTPTGDSTATQPSDSTSTPVTPSEEAPVTSGDTNSTTQPAGETGHSETTAEPSNTPSADATNDSGSAATSGSVTDNTSSNTGTADQPVASNPSSEEPTASAPKAEEPSAGTTPKAEEPSAGTTPKADEPAAGTTPKEDTPSEEVAPKDEKLEEAKKDGKDAIEKIAASKLSEIEKVKDEAEKAKLEAKLKELKEAGLEAINNAKDHDAAVDATDEYQTKIDEINVPGEELPAPNYNKDNLTNGRNEGTTINDGSTAIGHGSGEATATTPAQPSSNSERTSSFRNAPSVQARARRVARSTSEPDGTVNISYNFAGMPDIHGFLSDPGENNTVTIPAGTSEAQAKELVKEKIQAKIKDLATRGYHVKNDIIFEQDTTVKNYNYVVTFAKEATGTSGFRMAPAVQPRASRNRRSLEQPAPQKVKVNVFYNFDQMKDIAGFLGDINGTPLEVAEGSTNEQVKAAVKNQVDAKKEELRKRGYTFKEDYVYQANGKDYNYVVTFTKEATGTSGFRMAPAVQPRASRNRRSLEQPAPQKVKVNVFYNFDQMKDIAGFLGDINGTSLEIAEGLSNEEVKVAVKKQVEAKKEELSKRGYTFKEDYVYQSNGKDYNYVVTFSKATK</sequence>
<accession>I0SZY0</accession>